<dbReference type="InterPro" id="IPR036513">
    <property type="entry name" value="STAS_dom_sf"/>
</dbReference>
<comment type="similarity">
    <text evidence="1 2">Belongs to the anti-sigma-factor antagonist family.</text>
</comment>
<dbReference type="NCBIfam" id="TIGR00377">
    <property type="entry name" value="ant_ant_sig"/>
    <property type="match status" value="1"/>
</dbReference>
<dbReference type="PANTHER" id="PTHR33495">
    <property type="entry name" value="ANTI-SIGMA FACTOR ANTAGONIST TM_1081-RELATED-RELATED"/>
    <property type="match status" value="1"/>
</dbReference>
<dbReference type="InterPro" id="IPR002645">
    <property type="entry name" value="STAS_dom"/>
</dbReference>
<proteinExistence type="inferred from homology"/>
<dbReference type="Pfam" id="PF01740">
    <property type="entry name" value="STAS"/>
    <property type="match status" value="1"/>
</dbReference>
<keyword evidence="3" id="KW-1133">Transmembrane helix</keyword>
<dbReference type="PROSITE" id="PS50801">
    <property type="entry name" value="STAS"/>
    <property type="match status" value="1"/>
</dbReference>
<keyword evidence="3" id="KW-0812">Transmembrane</keyword>
<accession>A0A3M2RJW5</accession>
<evidence type="ECO:0000313" key="5">
    <source>
        <dbReference type="EMBL" id="RMJ05626.1"/>
    </source>
</evidence>
<feature type="transmembrane region" description="Helical" evidence="3">
    <location>
        <begin position="43"/>
        <end position="65"/>
    </location>
</feature>
<dbReference type="OrthoDB" id="9808221at2"/>
<dbReference type="PANTHER" id="PTHR33495:SF2">
    <property type="entry name" value="ANTI-SIGMA FACTOR ANTAGONIST TM_1081-RELATED"/>
    <property type="match status" value="1"/>
</dbReference>
<sequence>MSLEISVIQQSDEALGLKLDGSVDSDTAPELEAMLDDMVHPSVTYLALNMSGVSFISSAGLRVVFKMLKQMKARDGQLMVTEMNPGVEKVFEVVKLMPDLSVFGSSEEMDEYLTSLQKQQNS</sequence>
<keyword evidence="6" id="KW-1185">Reference proteome</keyword>
<dbReference type="CDD" id="cd07043">
    <property type="entry name" value="STAS_anti-anti-sigma_factors"/>
    <property type="match status" value="1"/>
</dbReference>
<feature type="domain" description="STAS" evidence="4">
    <location>
        <begin position="17"/>
        <end position="116"/>
    </location>
</feature>
<keyword evidence="3" id="KW-0472">Membrane</keyword>
<dbReference type="RefSeq" id="WP_114333132.1">
    <property type="nucleotide sequence ID" value="NZ_QMDL01000001.1"/>
</dbReference>
<dbReference type="SUPFAM" id="SSF52091">
    <property type="entry name" value="SpoIIaa-like"/>
    <property type="match status" value="1"/>
</dbReference>
<evidence type="ECO:0000313" key="6">
    <source>
        <dbReference type="Proteomes" id="UP000265903"/>
    </source>
</evidence>
<evidence type="ECO:0000256" key="3">
    <source>
        <dbReference type="SAM" id="Phobius"/>
    </source>
</evidence>
<reference evidence="5 6" key="1">
    <citation type="submission" date="2018-08" db="EMBL/GenBank/DDBJ databases">
        <title>Whole Genome Sequence of the Moderate Halophilic Marine Bacterium Marinobacter litoralis Sw-45.</title>
        <authorList>
            <person name="Musa H."/>
        </authorList>
    </citation>
    <scope>NUCLEOTIDE SEQUENCE [LARGE SCALE GENOMIC DNA]</scope>
    <source>
        <strain evidence="5 6">Sw-45</strain>
    </source>
</reference>
<dbReference type="InterPro" id="IPR003658">
    <property type="entry name" value="Anti-sigma_ant"/>
</dbReference>
<name>A0A3M2RJW5_9GAMM</name>
<evidence type="ECO:0000259" key="4">
    <source>
        <dbReference type="PROSITE" id="PS50801"/>
    </source>
</evidence>
<comment type="caution">
    <text evidence="5">The sequence shown here is derived from an EMBL/GenBank/DDBJ whole genome shotgun (WGS) entry which is preliminary data.</text>
</comment>
<dbReference type="EMBL" id="QMDL01000001">
    <property type="protein sequence ID" value="RMJ05626.1"/>
    <property type="molecule type" value="Genomic_DNA"/>
</dbReference>
<dbReference type="Gene3D" id="3.30.750.24">
    <property type="entry name" value="STAS domain"/>
    <property type="match status" value="1"/>
</dbReference>
<dbReference type="GO" id="GO:0043856">
    <property type="term" value="F:anti-sigma factor antagonist activity"/>
    <property type="evidence" value="ECO:0007669"/>
    <property type="project" value="InterPro"/>
</dbReference>
<evidence type="ECO:0000256" key="2">
    <source>
        <dbReference type="RuleBase" id="RU003749"/>
    </source>
</evidence>
<protein>
    <recommendedName>
        <fullName evidence="2">Anti-sigma factor antagonist</fullName>
    </recommendedName>
</protein>
<dbReference type="Proteomes" id="UP000265903">
    <property type="component" value="Unassembled WGS sequence"/>
</dbReference>
<evidence type="ECO:0000256" key="1">
    <source>
        <dbReference type="ARBA" id="ARBA00009013"/>
    </source>
</evidence>
<dbReference type="AlphaFoldDB" id="A0A3M2RJW5"/>
<organism evidence="5 6">
    <name type="scientific">Marinobacter litoralis</name>
    <dbReference type="NCBI Taxonomy" id="187981"/>
    <lineage>
        <taxon>Bacteria</taxon>
        <taxon>Pseudomonadati</taxon>
        <taxon>Pseudomonadota</taxon>
        <taxon>Gammaproteobacteria</taxon>
        <taxon>Pseudomonadales</taxon>
        <taxon>Marinobacteraceae</taxon>
        <taxon>Marinobacter</taxon>
    </lineage>
</organism>
<gene>
    <name evidence="5" type="primary">btrV</name>
    <name evidence="5" type="ORF">DOQ08_00296</name>
</gene>